<dbReference type="SMART" id="SM00450">
    <property type="entry name" value="RHOD"/>
    <property type="match status" value="1"/>
</dbReference>
<dbReference type="SMART" id="SM00849">
    <property type="entry name" value="Lactamase_B"/>
    <property type="match status" value="1"/>
</dbReference>
<protein>
    <submittedName>
        <fullName evidence="3">MBL fold metallo-hydrolase</fullName>
    </submittedName>
</protein>
<dbReference type="RefSeq" id="WP_353719031.1">
    <property type="nucleotide sequence ID" value="NZ_CP159289.1"/>
</dbReference>
<proteinExistence type="predicted"/>
<dbReference type="GO" id="GO:0006749">
    <property type="term" value="P:glutathione metabolic process"/>
    <property type="evidence" value="ECO:0007669"/>
    <property type="project" value="InterPro"/>
</dbReference>
<evidence type="ECO:0000256" key="1">
    <source>
        <dbReference type="ARBA" id="ARBA00022723"/>
    </source>
</evidence>
<organism evidence="3">
    <name type="scientific">Dyadobacter sp. 676</name>
    <dbReference type="NCBI Taxonomy" id="3088362"/>
    <lineage>
        <taxon>Bacteria</taxon>
        <taxon>Pseudomonadati</taxon>
        <taxon>Bacteroidota</taxon>
        <taxon>Cytophagia</taxon>
        <taxon>Cytophagales</taxon>
        <taxon>Spirosomataceae</taxon>
        <taxon>Dyadobacter</taxon>
    </lineage>
</organism>
<dbReference type="PANTHER" id="PTHR43084:SF1">
    <property type="entry name" value="PERSULFIDE DIOXYGENASE ETHE1, MITOCHONDRIAL"/>
    <property type="match status" value="1"/>
</dbReference>
<dbReference type="CDD" id="cd07724">
    <property type="entry name" value="POD-like_MBL-fold"/>
    <property type="match status" value="1"/>
</dbReference>
<dbReference type="InterPro" id="IPR001279">
    <property type="entry name" value="Metallo-B-lactamas"/>
</dbReference>
<evidence type="ECO:0000313" key="3">
    <source>
        <dbReference type="EMBL" id="XCH23707.1"/>
    </source>
</evidence>
<keyword evidence="1" id="KW-0479">Metal-binding</keyword>
<name>A0AAU8FH53_9BACT</name>
<dbReference type="Pfam" id="PF00581">
    <property type="entry name" value="Rhodanese"/>
    <property type="match status" value="1"/>
</dbReference>
<gene>
    <name evidence="3" type="ORF">ABV298_25895</name>
</gene>
<dbReference type="Gene3D" id="3.60.15.10">
    <property type="entry name" value="Ribonuclease Z/Hydroxyacylglutathione hydrolase-like"/>
    <property type="match status" value="1"/>
</dbReference>
<reference evidence="3" key="1">
    <citation type="submission" date="2024-06" db="EMBL/GenBank/DDBJ databases">
        <title>Sequencing and assembly of the genome of Dyadobacter sp. strain 676, a symbiont of Cyamopsis tetragonoloba.</title>
        <authorList>
            <person name="Guro P."/>
            <person name="Sazanova A."/>
            <person name="Kuznetsova I."/>
            <person name="Belimov A."/>
            <person name="Safronova V."/>
        </authorList>
    </citation>
    <scope>NUCLEOTIDE SEQUENCE</scope>
    <source>
        <strain evidence="3">676</strain>
    </source>
</reference>
<dbReference type="SUPFAM" id="SSF52821">
    <property type="entry name" value="Rhodanese/Cell cycle control phosphatase"/>
    <property type="match status" value="2"/>
</dbReference>
<dbReference type="GO" id="GO:0050313">
    <property type="term" value="F:sulfur dioxygenase activity"/>
    <property type="evidence" value="ECO:0007669"/>
    <property type="project" value="InterPro"/>
</dbReference>
<dbReference type="SUPFAM" id="SSF56281">
    <property type="entry name" value="Metallo-hydrolase/oxidoreductase"/>
    <property type="match status" value="1"/>
</dbReference>
<dbReference type="EMBL" id="CP159289">
    <property type="protein sequence ID" value="XCH23707.1"/>
    <property type="molecule type" value="Genomic_DNA"/>
</dbReference>
<dbReference type="AlphaFoldDB" id="A0AAU8FH53"/>
<evidence type="ECO:0000259" key="2">
    <source>
        <dbReference type="PROSITE" id="PS50206"/>
    </source>
</evidence>
<dbReference type="InterPro" id="IPR001763">
    <property type="entry name" value="Rhodanese-like_dom"/>
</dbReference>
<accession>A0AAU8FH53</accession>
<dbReference type="InterPro" id="IPR036866">
    <property type="entry name" value="RibonucZ/Hydroxyglut_hydro"/>
</dbReference>
<dbReference type="GO" id="GO:0070813">
    <property type="term" value="P:hydrogen sulfide metabolic process"/>
    <property type="evidence" value="ECO:0007669"/>
    <property type="project" value="TreeGrafter"/>
</dbReference>
<dbReference type="Gene3D" id="3.40.250.10">
    <property type="entry name" value="Rhodanese-like domain"/>
    <property type="match status" value="2"/>
</dbReference>
<dbReference type="Pfam" id="PF00753">
    <property type="entry name" value="Lactamase_B"/>
    <property type="match status" value="1"/>
</dbReference>
<dbReference type="GO" id="GO:0046872">
    <property type="term" value="F:metal ion binding"/>
    <property type="evidence" value="ECO:0007669"/>
    <property type="project" value="UniProtKB-KW"/>
</dbReference>
<sequence length="480" mass="53404">MERRNFVKNLACLGVASAVPFHRILGRTVFSSAQYEIEQFEVKGLAHFSYAVRAGARVIVIDPQRNPAVYYDYARKKYAEITGIIETHPHADFVSAHQEMQKKLNVPVYASSLTQAKYRKTAFDDGNAIKLSDNVTLRSLYTPGHAPDHISVVLAEDGRDKVVFSGDALFIGDVGRPDLREFSKKTEAQRQRLAEMMYDTVHNKFAKLADDVVVYPAHGAGSLCGKSIRKALSSTIGEEKQSNYAFETRPKEEFVKLLLSDQPFIPAYFKYDVELNMAGAPELKSGLAAVRRLARNYRPEANATVIDARPANLFKASYIPDAVNIQGDGAGFVTWLGTIVHPDTTFYLVAQDEQALQTALEKTALIGYESKVKGAFTYDAKDGEQFAAFDRAGFDPKANRYTYVDVRTTREAQQTPLFENALNIPLQDLEKRLSEIPTDKPILVSCASGYRSATASSLLRKRLPDAKVYDLGPDVAEYLK</sequence>
<dbReference type="PANTHER" id="PTHR43084">
    <property type="entry name" value="PERSULFIDE DIOXYGENASE ETHE1"/>
    <property type="match status" value="1"/>
</dbReference>
<dbReference type="InterPro" id="IPR051682">
    <property type="entry name" value="Mito_Persulfide_Diox"/>
</dbReference>
<dbReference type="InterPro" id="IPR036873">
    <property type="entry name" value="Rhodanese-like_dom_sf"/>
</dbReference>
<feature type="domain" description="Rhodanese" evidence="2">
    <location>
        <begin position="299"/>
        <end position="325"/>
    </location>
</feature>
<feature type="domain" description="Rhodanese" evidence="2">
    <location>
        <begin position="397"/>
        <end position="477"/>
    </location>
</feature>
<dbReference type="PROSITE" id="PS50206">
    <property type="entry name" value="RHODANESE_3"/>
    <property type="match status" value="2"/>
</dbReference>
<dbReference type="InterPro" id="IPR044528">
    <property type="entry name" value="POD-like_MBL-fold"/>
</dbReference>